<dbReference type="SUPFAM" id="SSF52540">
    <property type="entry name" value="P-loop containing nucleoside triphosphate hydrolases"/>
    <property type="match status" value="1"/>
</dbReference>
<evidence type="ECO:0000313" key="1">
    <source>
        <dbReference type="EMBL" id="SHE65811.1"/>
    </source>
</evidence>
<gene>
    <name evidence="1" type="ORF">SAMN05444392_102257</name>
</gene>
<dbReference type="STRING" id="112248.SAMN05444392_102257"/>
<dbReference type="RefSeq" id="WP_073153618.1">
    <property type="nucleotide sequence ID" value="NZ_FQVL01000002.1"/>
</dbReference>
<reference evidence="1 2" key="1">
    <citation type="submission" date="2016-11" db="EMBL/GenBank/DDBJ databases">
        <authorList>
            <person name="Jaros S."/>
            <person name="Januszkiewicz K."/>
            <person name="Wedrychowicz H."/>
        </authorList>
    </citation>
    <scope>NUCLEOTIDE SEQUENCE [LARGE SCALE GENOMIC DNA]</scope>
    <source>
        <strain evidence="1 2">DSM 44666</strain>
    </source>
</reference>
<dbReference type="OrthoDB" id="2365470at2"/>
<proteinExistence type="predicted"/>
<keyword evidence="2" id="KW-1185">Reference proteome</keyword>
<protein>
    <submittedName>
        <fullName evidence="1">DNA replication protein DnaC</fullName>
    </submittedName>
</protein>
<name>A0A1M4V9Y2_9BACL</name>
<dbReference type="CDD" id="cd00009">
    <property type="entry name" value="AAA"/>
    <property type="match status" value="1"/>
</dbReference>
<dbReference type="Gene3D" id="3.40.50.300">
    <property type="entry name" value="P-loop containing nucleotide triphosphate hydrolases"/>
    <property type="match status" value="1"/>
</dbReference>
<dbReference type="InterPro" id="IPR027417">
    <property type="entry name" value="P-loop_NTPase"/>
</dbReference>
<organism evidence="1 2">
    <name type="scientific">Seinonella peptonophila</name>
    <dbReference type="NCBI Taxonomy" id="112248"/>
    <lineage>
        <taxon>Bacteria</taxon>
        <taxon>Bacillati</taxon>
        <taxon>Bacillota</taxon>
        <taxon>Bacilli</taxon>
        <taxon>Bacillales</taxon>
        <taxon>Thermoactinomycetaceae</taxon>
        <taxon>Seinonella</taxon>
    </lineage>
</organism>
<evidence type="ECO:0000313" key="2">
    <source>
        <dbReference type="Proteomes" id="UP000184476"/>
    </source>
</evidence>
<dbReference type="Proteomes" id="UP000184476">
    <property type="component" value="Unassembled WGS sequence"/>
</dbReference>
<dbReference type="EMBL" id="FQVL01000002">
    <property type="protein sequence ID" value="SHE65811.1"/>
    <property type="molecule type" value="Genomic_DNA"/>
</dbReference>
<accession>A0A1M4V9Y2</accession>
<sequence>MQTNEKNCLLSPACELAGVFGKCNKICPFYIYMHGQSGKGGMVGNANIPADYSRMTIKNNPIRETQPEVYQQIDKYFEIAQQRLSDPEGERVRSLYLYSYSPGTGKTSTACAIGNSFLVAHFINSMRNGAEIKDDFCYFLDFNLLQSKFAEFNNPNVPREIKEPASKEFYHSLKAAKEAKILILDDIGIRAPSDAFQSIAHDLINHRVVTRMTTLFTSNIEMDDLDEVYDKRLKDRIKDQCIQIDFYGDSQRGIRKDF</sequence>
<dbReference type="AlphaFoldDB" id="A0A1M4V9Y2"/>